<dbReference type="Gene3D" id="3.30.40.10">
    <property type="entry name" value="Zinc/RING finger domain, C3HC4 (zinc finger)"/>
    <property type="match status" value="2"/>
</dbReference>
<dbReference type="Proteomes" id="UP000193467">
    <property type="component" value="Unassembled WGS sequence"/>
</dbReference>
<dbReference type="PROSITE" id="PS50145">
    <property type="entry name" value="ZF_TRAF"/>
    <property type="match status" value="1"/>
</dbReference>
<gene>
    <name evidence="8" type="ORF">BCR35DRAFT_335686</name>
</gene>
<sequence>MPGLPLARFLNPVPRWLICPICNLVLDRPTLLCTSEHAVCESCIDNCPTTKKREVPKCPICTMVFNPDEVVKSVVLERQVGGLLSKCDYIDCPWIGPLHDVPQHIYHDCAHVPRACPHASQGCTFSAPTATVNLHLLINCPFAEIPCPRGGADCGGEGKGLYRRSEGYLHYPVCTMHRCSVPDCPTKGSFSMLSLHTPHCSKLHTSLQTAQDDLEQLKTDQARWLSMIGSATKKALLLAGAASEDRVQELEKMVEERDERIRELEELLGMDGALRGEETETSSPTPSLSPESGRKCFRRPKNPDEDEDAVVVDPFQALSGVYKWM</sequence>
<keyword evidence="9" id="KW-1185">Reference proteome</keyword>
<feature type="compositionally biased region" description="Low complexity" evidence="5">
    <location>
        <begin position="281"/>
        <end position="291"/>
    </location>
</feature>
<dbReference type="InterPro" id="IPR001841">
    <property type="entry name" value="Znf_RING"/>
</dbReference>
<dbReference type="EMBL" id="MCGR01000093">
    <property type="protein sequence ID" value="ORY55009.1"/>
    <property type="molecule type" value="Genomic_DNA"/>
</dbReference>
<dbReference type="PANTHER" id="PTHR10131:SF157">
    <property type="entry name" value="RECEPTOR-ASSOCIATED FACTOR, PUTATIVE-RELATED"/>
    <property type="match status" value="1"/>
</dbReference>
<dbReference type="InParanoid" id="A0A1Y2D6V0"/>
<feature type="domain" description="RING-type" evidence="6">
    <location>
        <begin position="19"/>
        <end position="62"/>
    </location>
</feature>
<dbReference type="SUPFAM" id="SSF57850">
    <property type="entry name" value="RING/U-box"/>
    <property type="match status" value="1"/>
</dbReference>
<dbReference type="GO" id="GO:0008270">
    <property type="term" value="F:zinc ion binding"/>
    <property type="evidence" value="ECO:0007669"/>
    <property type="project" value="UniProtKB-KW"/>
</dbReference>
<dbReference type="PANTHER" id="PTHR10131">
    <property type="entry name" value="TNF RECEPTOR ASSOCIATED FACTOR"/>
    <property type="match status" value="1"/>
</dbReference>
<evidence type="ECO:0000256" key="1">
    <source>
        <dbReference type="ARBA" id="ARBA00022723"/>
    </source>
</evidence>
<evidence type="ECO:0000256" key="4">
    <source>
        <dbReference type="PROSITE-ProRule" id="PRU00207"/>
    </source>
</evidence>
<accession>A0A1Y2D6V0</accession>
<evidence type="ECO:0000313" key="8">
    <source>
        <dbReference type="EMBL" id="ORY55009.1"/>
    </source>
</evidence>
<dbReference type="GO" id="GO:0043122">
    <property type="term" value="P:regulation of canonical NF-kappaB signal transduction"/>
    <property type="evidence" value="ECO:0007669"/>
    <property type="project" value="TreeGrafter"/>
</dbReference>
<dbReference type="SUPFAM" id="SSF49599">
    <property type="entry name" value="TRAF domain-like"/>
    <property type="match status" value="1"/>
</dbReference>
<evidence type="ECO:0000256" key="3">
    <source>
        <dbReference type="ARBA" id="ARBA00022833"/>
    </source>
</evidence>
<evidence type="ECO:0000256" key="5">
    <source>
        <dbReference type="SAM" id="MobiDB-lite"/>
    </source>
</evidence>
<dbReference type="PROSITE" id="PS50089">
    <property type="entry name" value="ZF_RING_2"/>
    <property type="match status" value="1"/>
</dbReference>
<feature type="domain" description="TRAF-type" evidence="7">
    <location>
        <begin position="104"/>
        <end position="154"/>
    </location>
</feature>
<keyword evidence="2 4" id="KW-0863">Zinc-finger</keyword>
<keyword evidence="1 4" id="KW-0479">Metal-binding</keyword>
<evidence type="ECO:0000256" key="2">
    <source>
        <dbReference type="ARBA" id="ARBA00022771"/>
    </source>
</evidence>
<proteinExistence type="predicted"/>
<reference evidence="8 9" key="1">
    <citation type="submission" date="2016-07" db="EMBL/GenBank/DDBJ databases">
        <title>Pervasive Adenine N6-methylation of Active Genes in Fungi.</title>
        <authorList>
            <consortium name="DOE Joint Genome Institute"/>
            <person name="Mondo S.J."/>
            <person name="Dannebaum R.O."/>
            <person name="Kuo R.C."/>
            <person name="Labutti K."/>
            <person name="Haridas S."/>
            <person name="Kuo A."/>
            <person name="Salamov A."/>
            <person name="Ahrendt S.R."/>
            <person name="Lipzen A."/>
            <person name="Sullivan W."/>
            <person name="Andreopoulos W.B."/>
            <person name="Clum A."/>
            <person name="Lindquist E."/>
            <person name="Daum C."/>
            <person name="Ramamoorthy G.K."/>
            <person name="Gryganskyi A."/>
            <person name="Culley D."/>
            <person name="Magnuson J.K."/>
            <person name="James T.Y."/>
            <person name="O'Malley M.A."/>
            <person name="Stajich J.E."/>
            <person name="Spatafora J.W."/>
            <person name="Visel A."/>
            <person name="Grigoriev I.V."/>
        </authorList>
    </citation>
    <scope>NUCLEOTIDE SEQUENCE [LARGE SCALE GENOMIC DNA]</scope>
    <source>
        <strain evidence="8 9">62-1032</strain>
    </source>
</reference>
<keyword evidence="3 4" id="KW-0862">Zinc</keyword>
<evidence type="ECO:0000259" key="7">
    <source>
        <dbReference type="PROSITE" id="PS50145"/>
    </source>
</evidence>
<dbReference type="STRING" id="106004.A0A1Y2D6V0"/>
<comment type="caution">
    <text evidence="8">The sequence shown here is derived from an EMBL/GenBank/DDBJ whole genome shotgun (WGS) entry which is preliminary data.</text>
</comment>
<evidence type="ECO:0000259" key="6">
    <source>
        <dbReference type="PROSITE" id="PS50089"/>
    </source>
</evidence>
<feature type="zinc finger region" description="TRAF-type" evidence="4">
    <location>
        <begin position="104"/>
        <end position="154"/>
    </location>
</feature>
<organism evidence="8 9">
    <name type="scientific">Leucosporidium creatinivorum</name>
    <dbReference type="NCBI Taxonomy" id="106004"/>
    <lineage>
        <taxon>Eukaryota</taxon>
        <taxon>Fungi</taxon>
        <taxon>Dikarya</taxon>
        <taxon>Basidiomycota</taxon>
        <taxon>Pucciniomycotina</taxon>
        <taxon>Microbotryomycetes</taxon>
        <taxon>Leucosporidiales</taxon>
        <taxon>Leucosporidium</taxon>
    </lineage>
</organism>
<dbReference type="InterPro" id="IPR013083">
    <property type="entry name" value="Znf_RING/FYVE/PHD"/>
</dbReference>
<feature type="region of interest" description="Disordered" evidence="5">
    <location>
        <begin position="268"/>
        <end position="308"/>
    </location>
</feature>
<protein>
    <recommendedName>
        <fullName evidence="10">RING-type domain-containing protein</fullName>
    </recommendedName>
</protein>
<dbReference type="AlphaFoldDB" id="A0A1Y2D6V0"/>
<name>A0A1Y2D6V0_9BASI</name>
<evidence type="ECO:0008006" key="10">
    <source>
        <dbReference type="Google" id="ProtNLM"/>
    </source>
</evidence>
<dbReference type="InterPro" id="IPR001293">
    <property type="entry name" value="Znf_TRAF"/>
</dbReference>
<dbReference type="OrthoDB" id="2536081at2759"/>
<evidence type="ECO:0000313" key="9">
    <source>
        <dbReference type="Proteomes" id="UP000193467"/>
    </source>
</evidence>